<dbReference type="CDD" id="cd16745">
    <property type="entry name" value="RING-HC_AtRMA-like"/>
    <property type="match status" value="1"/>
</dbReference>
<evidence type="ECO:0000256" key="4">
    <source>
        <dbReference type="ARBA" id="ARBA00012483"/>
    </source>
</evidence>
<feature type="compositionally biased region" description="Basic and acidic residues" evidence="12">
    <location>
        <begin position="368"/>
        <end position="394"/>
    </location>
</feature>
<dbReference type="InterPro" id="IPR013083">
    <property type="entry name" value="Znf_RING/FYVE/PHD"/>
</dbReference>
<dbReference type="Gene3D" id="3.30.40.10">
    <property type="entry name" value="Zinc/RING finger domain, C3HC4 (zinc finger)"/>
    <property type="match status" value="1"/>
</dbReference>
<evidence type="ECO:0000256" key="10">
    <source>
        <dbReference type="ARBA" id="ARBA00023136"/>
    </source>
</evidence>
<comment type="caution">
    <text evidence="14">The sequence shown here is derived from an EMBL/GenBank/DDBJ whole genome shotgun (WGS) entry which is preliminary data.</text>
</comment>
<dbReference type="AlphaFoldDB" id="A0ABD1XLF0"/>
<dbReference type="GO" id="GO:0008270">
    <property type="term" value="F:zinc ion binding"/>
    <property type="evidence" value="ECO:0007669"/>
    <property type="project" value="UniProtKB-KW"/>
</dbReference>
<dbReference type="SMART" id="SM00184">
    <property type="entry name" value="RING"/>
    <property type="match status" value="1"/>
</dbReference>
<keyword evidence="8" id="KW-0833">Ubl conjugation pathway</keyword>
<evidence type="ECO:0000259" key="13">
    <source>
        <dbReference type="PROSITE" id="PS50089"/>
    </source>
</evidence>
<dbReference type="PANTHER" id="PTHR12313">
    <property type="entry name" value="E3 UBIQUITIN-PROTEIN LIGASE RNF5-RELATED"/>
    <property type="match status" value="1"/>
</dbReference>
<keyword evidence="7 11" id="KW-0863">Zinc-finger</keyword>
<evidence type="ECO:0000256" key="2">
    <source>
        <dbReference type="ARBA" id="ARBA00004308"/>
    </source>
</evidence>
<dbReference type="InterPro" id="IPR017907">
    <property type="entry name" value="Znf_RING_CS"/>
</dbReference>
<comment type="subcellular location">
    <subcellularLocation>
        <location evidence="2">Endomembrane system</location>
    </subcellularLocation>
</comment>
<feature type="domain" description="RING-type" evidence="13">
    <location>
        <begin position="285"/>
        <end position="326"/>
    </location>
</feature>
<evidence type="ECO:0000256" key="3">
    <source>
        <dbReference type="ARBA" id="ARBA00004906"/>
    </source>
</evidence>
<dbReference type="Proteomes" id="UP001605036">
    <property type="component" value="Unassembled WGS sequence"/>
</dbReference>
<keyword evidence="10" id="KW-0472">Membrane</keyword>
<evidence type="ECO:0000256" key="9">
    <source>
        <dbReference type="ARBA" id="ARBA00022833"/>
    </source>
</evidence>
<evidence type="ECO:0000256" key="5">
    <source>
        <dbReference type="ARBA" id="ARBA00022679"/>
    </source>
</evidence>
<evidence type="ECO:0000256" key="12">
    <source>
        <dbReference type="SAM" id="MobiDB-lite"/>
    </source>
</evidence>
<gene>
    <name evidence="14" type="ORF">R1flu_028340</name>
</gene>
<keyword evidence="15" id="KW-1185">Reference proteome</keyword>
<evidence type="ECO:0000256" key="8">
    <source>
        <dbReference type="ARBA" id="ARBA00022786"/>
    </source>
</evidence>
<dbReference type="PROSITE" id="PS00518">
    <property type="entry name" value="ZF_RING_1"/>
    <property type="match status" value="1"/>
</dbReference>
<reference evidence="14 15" key="1">
    <citation type="submission" date="2024-09" db="EMBL/GenBank/DDBJ databases">
        <title>Chromosome-scale assembly of Riccia fluitans.</title>
        <authorList>
            <person name="Paukszto L."/>
            <person name="Sawicki J."/>
            <person name="Karawczyk K."/>
            <person name="Piernik-Szablinska J."/>
            <person name="Szczecinska M."/>
            <person name="Mazdziarz M."/>
        </authorList>
    </citation>
    <scope>NUCLEOTIDE SEQUENCE [LARGE SCALE GENOMIC DNA]</scope>
    <source>
        <strain evidence="14">Rf_01</strain>
        <tissue evidence="14">Aerial parts of the thallus</tissue>
    </source>
</reference>
<keyword evidence="5" id="KW-0808">Transferase</keyword>
<feature type="region of interest" description="Disordered" evidence="12">
    <location>
        <begin position="346"/>
        <end position="423"/>
    </location>
</feature>
<evidence type="ECO:0000256" key="11">
    <source>
        <dbReference type="PROSITE-ProRule" id="PRU00175"/>
    </source>
</evidence>
<evidence type="ECO:0000256" key="6">
    <source>
        <dbReference type="ARBA" id="ARBA00022723"/>
    </source>
</evidence>
<comment type="catalytic activity">
    <reaction evidence="1">
        <text>S-ubiquitinyl-[E2 ubiquitin-conjugating enzyme]-L-cysteine + [acceptor protein]-L-lysine = [E2 ubiquitin-conjugating enzyme]-L-cysteine + N(6)-ubiquitinyl-[acceptor protein]-L-lysine.</text>
        <dbReference type="EC" id="2.3.2.27"/>
    </reaction>
</comment>
<keyword evidence="9" id="KW-0862">Zinc</keyword>
<keyword evidence="6" id="KW-0479">Metal-binding</keyword>
<evidence type="ECO:0000313" key="14">
    <source>
        <dbReference type="EMBL" id="KAL2609767.1"/>
    </source>
</evidence>
<feature type="compositionally biased region" description="Polar residues" evidence="12">
    <location>
        <begin position="395"/>
        <end position="405"/>
    </location>
</feature>
<dbReference type="PROSITE" id="PS50089">
    <property type="entry name" value="ZF_RING_2"/>
    <property type="match status" value="1"/>
</dbReference>
<dbReference type="InterPro" id="IPR045103">
    <property type="entry name" value="RNF5/RNF185-like"/>
</dbReference>
<name>A0ABD1XLF0_9MARC</name>
<dbReference type="GO" id="GO:0061630">
    <property type="term" value="F:ubiquitin protein ligase activity"/>
    <property type="evidence" value="ECO:0007669"/>
    <property type="project" value="UniProtKB-EC"/>
</dbReference>
<proteinExistence type="predicted"/>
<dbReference type="EMBL" id="JBHFFA010000008">
    <property type="protein sequence ID" value="KAL2609767.1"/>
    <property type="molecule type" value="Genomic_DNA"/>
</dbReference>
<accession>A0ABD1XLF0</accession>
<dbReference type="GO" id="GO:0012505">
    <property type="term" value="C:endomembrane system"/>
    <property type="evidence" value="ECO:0007669"/>
    <property type="project" value="UniProtKB-SubCell"/>
</dbReference>
<organism evidence="14 15">
    <name type="scientific">Riccia fluitans</name>
    <dbReference type="NCBI Taxonomy" id="41844"/>
    <lineage>
        <taxon>Eukaryota</taxon>
        <taxon>Viridiplantae</taxon>
        <taxon>Streptophyta</taxon>
        <taxon>Embryophyta</taxon>
        <taxon>Marchantiophyta</taxon>
        <taxon>Marchantiopsida</taxon>
        <taxon>Marchantiidae</taxon>
        <taxon>Marchantiales</taxon>
        <taxon>Ricciaceae</taxon>
        <taxon>Riccia</taxon>
    </lineage>
</organism>
<sequence>MVDGGPSDSLSTVNMTPQQLQNSTLSISLPFLTQANGSLGVEGDQGVLTRQSPDTSVWNLPPPPCLMNTFIQAPQLAPSDASSLQQATSSHLPIGSFVPENTVSNTFFHDLWHHRGYPGLLNLPPAFQIQPNMQNQIQNDLNQHGQMIQPQGFLPGYIPTDTNVAAIVQQHGEPNSRASHPLQPNIRHRARRRSRASRALQHHAQQYITQHQLRQERRDVEDGGVNLRSRTTSEVPITRIPMTEAEGEYGDINVMVTDSTPTRLDDSKLKGIEEPYTITGENFECNICFQRANEPIVTCCGHLFCWPCVYRWLHIHSYHKECPVCKGAIDEKSVIPIYGRECSGALSTKGRLPEGSTTEHIPPRPSARRVESARQLQEREDRIRMREQRERALERSQNVEQQDANGSPDIIQITGTGSQAEEETTTIIRRDNLDDPMIQSITEIEDEIINQETIENSN</sequence>
<evidence type="ECO:0000313" key="15">
    <source>
        <dbReference type="Proteomes" id="UP001605036"/>
    </source>
</evidence>
<dbReference type="Pfam" id="PF13920">
    <property type="entry name" value="zf-C3HC4_3"/>
    <property type="match status" value="1"/>
</dbReference>
<dbReference type="InterPro" id="IPR001841">
    <property type="entry name" value="Znf_RING"/>
</dbReference>
<evidence type="ECO:0000256" key="7">
    <source>
        <dbReference type="ARBA" id="ARBA00022771"/>
    </source>
</evidence>
<evidence type="ECO:0000256" key="1">
    <source>
        <dbReference type="ARBA" id="ARBA00000900"/>
    </source>
</evidence>
<dbReference type="SUPFAM" id="SSF57850">
    <property type="entry name" value="RING/U-box"/>
    <property type="match status" value="1"/>
</dbReference>
<dbReference type="EC" id="2.3.2.27" evidence="4"/>
<comment type="pathway">
    <text evidence="3">Protein modification; protein ubiquitination.</text>
</comment>
<protein>
    <recommendedName>
        <fullName evidence="4">RING-type E3 ubiquitin transferase</fullName>
        <ecNumber evidence="4">2.3.2.27</ecNumber>
    </recommendedName>
</protein>